<dbReference type="GeneID" id="113791675"/>
<dbReference type="OMA" id="DHLAMNQ"/>
<keyword evidence="16" id="KW-0333">Golgi apparatus</keyword>
<evidence type="ECO:0000256" key="10">
    <source>
        <dbReference type="ARBA" id="ARBA00022737"/>
    </source>
</evidence>
<evidence type="ECO:0000256" key="8">
    <source>
        <dbReference type="ARBA" id="ARBA00022490"/>
    </source>
</evidence>
<evidence type="ECO:0000256" key="18">
    <source>
        <dbReference type="ARBA" id="ARBA00023232"/>
    </source>
</evidence>
<dbReference type="GO" id="GO:0005789">
    <property type="term" value="C:endoplasmic reticulum membrane"/>
    <property type="evidence" value="ECO:0007669"/>
    <property type="project" value="UniProtKB-SubCell"/>
</dbReference>
<dbReference type="FunFam" id="3.10.180.10:FF:000022">
    <property type="entry name" value="4-hydroxyphenylpyruvate dioxygenase"/>
    <property type="match status" value="1"/>
</dbReference>
<evidence type="ECO:0000313" key="24">
    <source>
        <dbReference type="RefSeq" id="XP_027197278.1"/>
    </source>
</evidence>
<dbReference type="Proteomes" id="UP000515146">
    <property type="component" value="Unplaced"/>
</dbReference>
<keyword evidence="14" id="KW-0560">Oxidoreductase</keyword>
<dbReference type="GO" id="GO:0042803">
    <property type="term" value="F:protein homodimerization activity"/>
    <property type="evidence" value="ECO:0007669"/>
    <property type="project" value="UniProtKB-ARBA"/>
</dbReference>
<evidence type="ECO:0000256" key="1">
    <source>
        <dbReference type="ARBA" id="ARBA00004395"/>
    </source>
</evidence>
<comment type="catalytic activity">
    <reaction evidence="20">
        <text>3-(4-hydroxyphenyl)pyruvate + O2 = homogentisate + CO2</text>
        <dbReference type="Rhea" id="RHEA:16189"/>
        <dbReference type="ChEBI" id="CHEBI:15379"/>
        <dbReference type="ChEBI" id="CHEBI:16169"/>
        <dbReference type="ChEBI" id="CHEBI:16526"/>
        <dbReference type="ChEBI" id="CHEBI:36242"/>
        <dbReference type="EC" id="1.13.11.27"/>
    </reaction>
    <physiologicalReaction direction="left-to-right" evidence="20">
        <dbReference type="Rhea" id="RHEA:16190"/>
    </physiologicalReaction>
</comment>
<feature type="binding site" evidence="22">
    <location>
        <position position="259"/>
    </location>
    <ligand>
        <name>Fe cation</name>
        <dbReference type="ChEBI" id="CHEBI:24875"/>
    </ligand>
</feature>
<evidence type="ECO:0000256" key="19">
    <source>
        <dbReference type="ARBA" id="ARBA00033727"/>
    </source>
</evidence>
<dbReference type="GO" id="GO:0000139">
    <property type="term" value="C:Golgi membrane"/>
    <property type="evidence" value="ECO:0007669"/>
    <property type="project" value="UniProtKB-SubCell"/>
</dbReference>
<accession>A0A6P6XW63</accession>
<protein>
    <recommendedName>
        <fullName evidence="7 21">4-hydroxyphenylpyruvate dioxygenase</fullName>
    </recommendedName>
</protein>
<feature type="binding site" evidence="22">
    <location>
        <position position="342"/>
    </location>
    <ligand>
        <name>Fe cation</name>
        <dbReference type="ChEBI" id="CHEBI:24875"/>
    </ligand>
</feature>
<comment type="pathway">
    <text evidence="4">Amino-acid degradation; L-phenylalanine degradation; acetoacetate and fumarate from L-phenylalanine: step 3/6.</text>
</comment>
<evidence type="ECO:0000256" key="5">
    <source>
        <dbReference type="ARBA" id="ARBA00005877"/>
    </source>
</evidence>
<dbReference type="GO" id="GO:0006559">
    <property type="term" value="P:L-phenylalanine catabolic process"/>
    <property type="evidence" value="ECO:0007669"/>
    <property type="project" value="UniProtKB-KW"/>
</dbReference>
<gene>
    <name evidence="24" type="primary">LOC113791675</name>
</gene>
<dbReference type="InterPro" id="IPR041736">
    <property type="entry name" value="4OHPhenylPyrv_dOase_N"/>
</dbReference>
<reference evidence="24" key="1">
    <citation type="submission" date="2025-08" db="UniProtKB">
        <authorList>
            <consortium name="RefSeq"/>
        </authorList>
    </citation>
    <scope>IDENTIFICATION</scope>
    <source>
        <strain evidence="24">Airmid</strain>
    </source>
</reference>
<keyword evidence="23" id="KW-1185">Reference proteome</keyword>
<dbReference type="PIRSF" id="PIRSF009283">
    <property type="entry name" value="HPP_dOase"/>
    <property type="match status" value="1"/>
</dbReference>
<dbReference type="PANTHER" id="PTHR11959:SF10">
    <property type="entry name" value="4-HYDROXYPHENYLPYRUVATE DIOXYGENASE-LIKE PROTEIN"/>
    <property type="match status" value="1"/>
</dbReference>
<comment type="subcellular location">
    <subcellularLocation>
        <location evidence="3">Cytoplasm</location>
    </subcellularLocation>
    <subcellularLocation>
        <location evidence="2">Endoplasmic reticulum membrane</location>
        <topology evidence="2">Peripheral membrane protein</topology>
    </subcellularLocation>
    <subcellularLocation>
        <location evidence="1">Golgi apparatus membrane</location>
        <topology evidence="1">Peripheral membrane protein</topology>
    </subcellularLocation>
</comment>
<evidence type="ECO:0000256" key="22">
    <source>
        <dbReference type="PIRSR" id="PIRSR009283-1"/>
    </source>
</evidence>
<dbReference type="GO" id="GO:0003868">
    <property type="term" value="F:4-hydroxyphenylpyruvate dioxygenase activity"/>
    <property type="evidence" value="ECO:0007669"/>
    <property type="project" value="UniProtKB-EC"/>
</dbReference>
<keyword evidence="18" id="KW-0585">Phenylalanine catabolism</keyword>
<keyword evidence="17" id="KW-0472">Membrane</keyword>
<dbReference type="OrthoDB" id="10263753at2759"/>
<dbReference type="InterPro" id="IPR029068">
    <property type="entry name" value="Glyas_Bleomycin-R_OHBP_Dase"/>
</dbReference>
<dbReference type="Gene3D" id="3.10.180.10">
    <property type="entry name" value="2,3-Dihydroxybiphenyl 1,2-Dioxygenase, domain 1"/>
    <property type="match status" value="2"/>
</dbReference>
<proteinExistence type="inferred from homology"/>
<evidence type="ECO:0000256" key="20">
    <source>
        <dbReference type="ARBA" id="ARBA00048047"/>
    </source>
</evidence>
<evidence type="ECO:0000256" key="16">
    <source>
        <dbReference type="ARBA" id="ARBA00023034"/>
    </source>
</evidence>
<organism evidence="23 24">
    <name type="scientific">Dermatophagoides pteronyssinus</name>
    <name type="common">European house dust mite</name>
    <dbReference type="NCBI Taxonomy" id="6956"/>
    <lineage>
        <taxon>Eukaryota</taxon>
        <taxon>Metazoa</taxon>
        <taxon>Ecdysozoa</taxon>
        <taxon>Arthropoda</taxon>
        <taxon>Chelicerata</taxon>
        <taxon>Arachnida</taxon>
        <taxon>Acari</taxon>
        <taxon>Acariformes</taxon>
        <taxon>Sarcoptiformes</taxon>
        <taxon>Astigmata</taxon>
        <taxon>Psoroptidia</taxon>
        <taxon>Analgoidea</taxon>
        <taxon>Pyroglyphidae</taxon>
        <taxon>Dermatophagoidinae</taxon>
        <taxon>Dermatophagoides</taxon>
    </lineage>
</organism>
<sequence>MTGRCLSLSHLTFYVTNAKQAAVNWCMQYGFKPFRFRGLETGHRQQCGHAVSNNEIVLVFVSPYDCTDDSMNAYLIRHGNSVKDIALNVDCLSSISDRIKKFGLPIREWTEEDSHGLVKYAQVIAFGDTTHTLVERNNYPGNEFLPNWHQNPLESHLTNSIWSKLPDTGLKRIDHLAMNQLTGTGKQVGQWYNQMLNFKRFWSTDDTIINTDSSGLRAIFMINDDDEKVKLTINEPISGSHKSQIQEFLDYHQGPGVQHIAFHTDDISESIIQLKDRGVEFLDTPYTYYKNLEQRLKKDKIQIDREISQLSKHNILVDYDHRGHLYQIFTRPIQDRPTVFLELIERHQFGGFGAGNIKALFESIEEEQKQRGNV</sequence>
<comment type="subunit">
    <text evidence="6">Homodimer.</text>
</comment>
<dbReference type="InterPro" id="IPR004360">
    <property type="entry name" value="Glyas_Fos-R_dOase_dom"/>
</dbReference>
<evidence type="ECO:0000256" key="7">
    <source>
        <dbReference type="ARBA" id="ARBA00018452"/>
    </source>
</evidence>
<evidence type="ECO:0000256" key="4">
    <source>
        <dbReference type="ARBA" id="ARBA00005162"/>
    </source>
</evidence>
<dbReference type="CDD" id="cd07250">
    <property type="entry name" value="HPPD_C_like"/>
    <property type="match status" value="1"/>
</dbReference>
<keyword evidence="9 22" id="KW-0479">Metal-binding</keyword>
<evidence type="ECO:0000256" key="12">
    <source>
        <dbReference type="ARBA" id="ARBA00022878"/>
    </source>
</evidence>
<dbReference type="PANTHER" id="PTHR11959">
    <property type="entry name" value="4-HYDROXYPHENYLPYRUVATE DIOXYGENASE"/>
    <property type="match status" value="1"/>
</dbReference>
<keyword evidence="13" id="KW-0223">Dioxygenase</keyword>
<evidence type="ECO:0000256" key="15">
    <source>
        <dbReference type="ARBA" id="ARBA00023004"/>
    </source>
</evidence>
<evidence type="ECO:0000256" key="3">
    <source>
        <dbReference type="ARBA" id="ARBA00004496"/>
    </source>
</evidence>
<dbReference type="GO" id="GO:0006572">
    <property type="term" value="P:L-tyrosine catabolic process"/>
    <property type="evidence" value="ECO:0007669"/>
    <property type="project" value="UniProtKB-KW"/>
</dbReference>
<dbReference type="InterPro" id="IPR005956">
    <property type="entry name" value="4OHPhenylPyrv_dOase"/>
</dbReference>
<feature type="binding site" evidence="22">
    <location>
        <position position="175"/>
    </location>
    <ligand>
        <name>Fe cation</name>
        <dbReference type="ChEBI" id="CHEBI:24875"/>
    </ligand>
</feature>
<evidence type="ECO:0000256" key="17">
    <source>
        <dbReference type="ARBA" id="ARBA00023136"/>
    </source>
</evidence>
<evidence type="ECO:0000256" key="9">
    <source>
        <dbReference type="ARBA" id="ARBA00022723"/>
    </source>
</evidence>
<comment type="cofactor">
    <cofactor evidence="22">
        <name>Fe cation</name>
        <dbReference type="ChEBI" id="CHEBI:24875"/>
    </cofactor>
    <text evidence="22">Binds 1 Fe cation per subunit.</text>
</comment>
<dbReference type="InterPro" id="IPR041735">
    <property type="entry name" value="4OHPhenylPyrv_dOase_C"/>
</dbReference>
<dbReference type="NCBIfam" id="TIGR01263">
    <property type="entry name" value="4HPPD"/>
    <property type="match status" value="1"/>
</dbReference>
<evidence type="ECO:0000256" key="2">
    <source>
        <dbReference type="ARBA" id="ARBA00004406"/>
    </source>
</evidence>
<dbReference type="GO" id="GO:0046872">
    <property type="term" value="F:metal ion binding"/>
    <property type="evidence" value="ECO:0007669"/>
    <property type="project" value="UniProtKB-KW"/>
</dbReference>
<evidence type="ECO:0000256" key="14">
    <source>
        <dbReference type="ARBA" id="ARBA00023002"/>
    </source>
</evidence>
<comment type="function">
    <text evidence="19">Catalyzes the conversion of 4-hydroxyphenylpyruvic acid to homogentisic acid, one of the steps in tyrosine catabolism.</text>
</comment>
<keyword evidence="15 22" id="KW-0408">Iron</keyword>
<evidence type="ECO:0000256" key="13">
    <source>
        <dbReference type="ARBA" id="ARBA00022964"/>
    </source>
</evidence>
<evidence type="ECO:0000313" key="23">
    <source>
        <dbReference type="Proteomes" id="UP000515146"/>
    </source>
</evidence>
<evidence type="ECO:0000256" key="11">
    <source>
        <dbReference type="ARBA" id="ARBA00022824"/>
    </source>
</evidence>
<evidence type="ECO:0000256" key="6">
    <source>
        <dbReference type="ARBA" id="ARBA00011738"/>
    </source>
</evidence>
<keyword evidence="10" id="KW-0677">Repeat</keyword>
<dbReference type="Pfam" id="PF00903">
    <property type="entry name" value="Glyoxalase"/>
    <property type="match status" value="1"/>
</dbReference>
<name>A0A6P6XW63_DERPT</name>
<dbReference type="PROSITE" id="PS51819">
    <property type="entry name" value="VOC"/>
    <property type="match status" value="2"/>
</dbReference>
<dbReference type="InterPro" id="IPR037523">
    <property type="entry name" value="VOC_core"/>
</dbReference>
<dbReference type="SUPFAM" id="SSF54593">
    <property type="entry name" value="Glyoxalase/Bleomycin resistance protein/Dihydroxybiphenyl dioxygenase"/>
    <property type="match status" value="1"/>
</dbReference>
<keyword evidence="11" id="KW-0256">Endoplasmic reticulum</keyword>
<keyword evidence="8" id="KW-0963">Cytoplasm</keyword>
<dbReference type="AlphaFoldDB" id="A0A6P6XW63"/>
<comment type="similarity">
    <text evidence="5 21">Belongs to the 4HPPD family.</text>
</comment>
<evidence type="ECO:0000256" key="21">
    <source>
        <dbReference type="PIRNR" id="PIRNR009283"/>
    </source>
</evidence>
<dbReference type="CDD" id="cd08342">
    <property type="entry name" value="HPPD_N_like"/>
    <property type="match status" value="1"/>
</dbReference>
<keyword evidence="12" id="KW-0828">Tyrosine catabolism</keyword>
<dbReference type="RefSeq" id="XP_027197278.1">
    <property type="nucleotide sequence ID" value="XM_027341477.1"/>
</dbReference>